<keyword evidence="1" id="KW-1133">Transmembrane helix</keyword>
<dbReference type="AlphaFoldDB" id="L0WFE0"/>
<name>L0WFE0_9GAMM</name>
<dbReference type="Proteomes" id="UP000010164">
    <property type="component" value="Unassembled WGS sequence"/>
</dbReference>
<comment type="caution">
    <text evidence="3">The sequence shown here is derived from an EMBL/GenBank/DDBJ whole genome shotgun (WGS) entry which is preliminary data.</text>
</comment>
<dbReference type="PATRIC" id="fig|1177179.3.peg.1319"/>
<dbReference type="RefSeq" id="WP_008928494.1">
    <property type="nucleotide sequence ID" value="NZ_AMRJ01000007.1"/>
</dbReference>
<feature type="transmembrane region" description="Helical" evidence="1">
    <location>
        <begin position="60"/>
        <end position="77"/>
    </location>
</feature>
<feature type="domain" description="Transglutaminase-like" evidence="2">
    <location>
        <begin position="417"/>
        <end position="488"/>
    </location>
</feature>
<dbReference type="InterPro" id="IPR052901">
    <property type="entry name" value="Bact_TGase-like"/>
</dbReference>
<dbReference type="Gene3D" id="3.10.620.30">
    <property type="match status" value="1"/>
</dbReference>
<proteinExistence type="predicted"/>
<dbReference type="InterPro" id="IPR002931">
    <property type="entry name" value="Transglutaminase-like"/>
</dbReference>
<dbReference type="Pfam" id="PF13559">
    <property type="entry name" value="DUF4129"/>
    <property type="match status" value="1"/>
</dbReference>
<keyword evidence="4" id="KW-1185">Reference proteome</keyword>
<feature type="transmembrane region" description="Helical" evidence="1">
    <location>
        <begin position="130"/>
        <end position="148"/>
    </location>
</feature>
<dbReference type="PANTHER" id="PTHR42736:SF1">
    <property type="entry name" value="PROTEIN-GLUTAMINE GAMMA-GLUTAMYLTRANSFERASE"/>
    <property type="match status" value="1"/>
</dbReference>
<feature type="transmembrane region" description="Helical" evidence="1">
    <location>
        <begin position="83"/>
        <end position="99"/>
    </location>
</feature>
<dbReference type="InterPro" id="IPR025403">
    <property type="entry name" value="TgpA-like_C"/>
</dbReference>
<dbReference type="InterPro" id="IPR021878">
    <property type="entry name" value="TgpA_N"/>
</dbReference>
<reference evidence="3 4" key="1">
    <citation type="journal article" date="2012" name="J. Bacteriol.">
        <title>Genome Sequence of the Alkane-Degrading Bacterium Alcanivorax hongdengensis Type Strain A-11-3.</title>
        <authorList>
            <person name="Lai Q."/>
            <person name="Shao Z."/>
        </authorList>
    </citation>
    <scope>NUCLEOTIDE SEQUENCE [LARGE SCALE GENOMIC DNA]</scope>
    <source>
        <strain evidence="3 4">A-11-3</strain>
    </source>
</reference>
<feature type="transmembrane region" description="Helical" evidence="1">
    <location>
        <begin position="106"/>
        <end position="124"/>
    </location>
</feature>
<evidence type="ECO:0000259" key="2">
    <source>
        <dbReference type="SMART" id="SM00460"/>
    </source>
</evidence>
<dbReference type="OrthoDB" id="9804872at2"/>
<feature type="transmembrane region" description="Helical" evidence="1">
    <location>
        <begin position="568"/>
        <end position="589"/>
    </location>
</feature>
<protein>
    <submittedName>
        <fullName evidence="3">Transglutaminase</fullName>
    </submittedName>
</protein>
<keyword evidence="1" id="KW-0812">Transmembrane</keyword>
<evidence type="ECO:0000313" key="4">
    <source>
        <dbReference type="Proteomes" id="UP000010164"/>
    </source>
</evidence>
<dbReference type="SMART" id="SM00460">
    <property type="entry name" value="TGc"/>
    <property type="match status" value="1"/>
</dbReference>
<evidence type="ECO:0000256" key="1">
    <source>
        <dbReference type="SAM" id="Phobius"/>
    </source>
</evidence>
<dbReference type="SUPFAM" id="SSF54001">
    <property type="entry name" value="Cysteine proteinases"/>
    <property type="match status" value="1"/>
</dbReference>
<sequence length="679" mass="77060">MARIYQLPTHTRLWLTLAMLLCSLPQLFRGPLWQSGLLVLVVVIRMLVDRQRIGLPGRTARTALLLITVALTFYSFGRLYGPDAGVALLVSLFALKYLEVVKLRDAYVLMVLGYFVCATSLLFYQGILMFFYVLACITLLTACLVGINHSDTSARAPQHLRTAAVMLMQAVPLMVVLFILVPRVAPLWNMQIGSGQVKTGMSDTLSPGEVSSLSRSSEVAFRVAFEGDVPPMAQRYWRGLTLSTFDGRTWRQGLPAGMSAQDYLVGANQTPPHWFSVLKKAALQDALHYQYRVVMEPSHRRWLYAMAVPFVTDPDLRMARDFRLVADSQVDQRLGYQVTSVPSATGAMTLTPQERQLMLTLPASVGPRARSLAMQWRRDADSDSVVVQTALHYFHNEPFYYTLNPPRLEQDSIDDFLFRSRRGFCEHFASSFTFLMRAAGIPARVVAGYQGGQLNPVDGHLVVRQYDAHAWSEVWLDGRGWVRVDPTAAVAPQRIESGLQAALDAQGNTASNLGLDFSGFSGASWFGQIKIWMDYVDFRWQTWVLDYDTGRQLAFLSRIFVSVTPMKIALALLVCLGLPLLLILGWMLWRRERHPLSQEEKEFNRLFRLVERRGLTLAPGTTPRQLAEAISDRWPKAATQALHWRQRYERLMYSALPGDKKKQLYHLRRLRNRLYKLLY</sequence>
<dbReference type="InterPro" id="IPR038765">
    <property type="entry name" value="Papain-like_cys_pep_sf"/>
</dbReference>
<evidence type="ECO:0000313" key="3">
    <source>
        <dbReference type="EMBL" id="EKF74872.1"/>
    </source>
</evidence>
<gene>
    <name evidence="3" type="ORF">A11A3_06555</name>
</gene>
<feature type="transmembrane region" description="Helical" evidence="1">
    <location>
        <begin position="31"/>
        <end position="48"/>
    </location>
</feature>
<organism evidence="3 4">
    <name type="scientific">Alcanivorax hongdengensis A-11-3</name>
    <dbReference type="NCBI Taxonomy" id="1177179"/>
    <lineage>
        <taxon>Bacteria</taxon>
        <taxon>Pseudomonadati</taxon>
        <taxon>Pseudomonadota</taxon>
        <taxon>Gammaproteobacteria</taxon>
        <taxon>Oceanospirillales</taxon>
        <taxon>Alcanivoracaceae</taxon>
        <taxon>Alcanivorax</taxon>
    </lineage>
</organism>
<dbReference type="eggNOG" id="COG1305">
    <property type="taxonomic scope" value="Bacteria"/>
</dbReference>
<feature type="transmembrane region" description="Helical" evidence="1">
    <location>
        <begin position="160"/>
        <end position="181"/>
    </location>
</feature>
<dbReference type="Pfam" id="PF11992">
    <property type="entry name" value="TgpA_N"/>
    <property type="match status" value="1"/>
</dbReference>
<dbReference type="Pfam" id="PF01841">
    <property type="entry name" value="Transglut_core"/>
    <property type="match status" value="1"/>
</dbReference>
<dbReference type="STRING" id="1177179.A11A3_06555"/>
<keyword evidence="1" id="KW-0472">Membrane</keyword>
<dbReference type="PANTHER" id="PTHR42736">
    <property type="entry name" value="PROTEIN-GLUTAMINE GAMMA-GLUTAMYLTRANSFERASE"/>
    <property type="match status" value="1"/>
</dbReference>
<accession>L0WFE0</accession>
<dbReference type="EMBL" id="AMRJ01000007">
    <property type="protein sequence ID" value="EKF74872.1"/>
    <property type="molecule type" value="Genomic_DNA"/>
</dbReference>